<comment type="subcellular location">
    <subcellularLocation>
        <location evidence="1">Nucleus</location>
    </subcellularLocation>
</comment>
<dbReference type="GO" id="GO:0005666">
    <property type="term" value="C:RNA polymerase III complex"/>
    <property type="evidence" value="ECO:0007669"/>
    <property type="project" value="TreeGrafter"/>
</dbReference>
<keyword evidence="4" id="KW-0804">Transcription</keyword>
<dbReference type="SUPFAM" id="SSF56553">
    <property type="entry name" value="Insert subdomain of RNA polymerase alpha subunit"/>
    <property type="match status" value="1"/>
</dbReference>
<dbReference type="InterPro" id="IPR011263">
    <property type="entry name" value="DNA-dir_RNA_pol_RpoA/D/Rpb3"/>
</dbReference>
<dbReference type="GO" id="GO:0003899">
    <property type="term" value="F:DNA-directed RNA polymerase activity"/>
    <property type="evidence" value="ECO:0007669"/>
    <property type="project" value="InterPro"/>
</dbReference>
<feature type="domain" description="DNA-directed RNA polymerase RpoA/D/Rpb3-type" evidence="7">
    <location>
        <begin position="97"/>
        <end position="419"/>
    </location>
</feature>
<dbReference type="InterPro" id="IPR036603">
    <property type="entry name" value="RBP11-like"/>
</dbReference>
<evidence type="ECO:0000313" key="9">
    <source>
        <dbReference type="Proteomes" id="UP001201980"/>
    </source>
</evidence>
<gene>
    <name evidence="8" type="ORF">MKZ38_007149</name>
</gene>
<accession>A0AAD5WVL1</accession>
<dbReference type="EMBL" id="JAKWBI020000044">
    <property type="protein sequence ID" value="KAJ2904793.1"/>
    <property type="molecule type" value="Genomic_DNA"/>
</dbReference>
<dbReference type="PANTHER" id="PTHR11800:SF13">
    <property type="entry name" value="DNA-DIRECTED RNA POLYMERASES I AND III SUBUNIT RPAC1"/>
    <property type="match status" value="1"/>
</dbReference>
<evidence type="ECO:0000256" key="6">
    <source>
        <dbReference type="ARBA" id="ARBA00025804"/>
    </source>
</evidence>
<evidence type="ECO:0000256" key="1">
    <source>
        <dbReference type="ARBA" id="ARBA00004123"/>
    </source>
</evidence>
<dbReference type="InterPro" id="IPR050518">
    <property type="entry name" value="Rpo3/RPB3_RNA_Pol_subunit"/>
</dbReference>
<dbReference type="InterPro" id="IPR022842">
    <property type="entry name" value="RNAP_Rpo3/Rpb3/RPAC1"/>
</dbReference>
<dbReference type="FunFam" id="2.170.120.12:FF:000003">
    <property type="entry name" value="Dna-directed rna polymerases i and iii subunit"/>
    <property type="match status" value="1"/>
</dbReference>
<dbReference type="GO" id="GO:0003677">
    <property type="term" value="F:DNA binding"/>
    <property type="evidence" value="ECO:0007669"/>
    <property type="project" value="InterPro"/>
</dbReference>
<evidence type="ECO:0000313" key="8">
    <source>
        <dbReference type="EMBL" id="KAJ2904793.1"/>
    </source>
</evidence>
<dbReference type="AlphaFoldDB" id="A0AAD5WVL1"/>
<dbReference type="GO" id="GO:0005736">
    <property type="term" value="C:RNA polymerase I complex"/>
    <property type="evidence" value="ECO:0007669"/>
    <property type="project" value="TreeGrafter"/>
</dbReference>
<dbReference type="Gene3D" id="2.170.120.12">
    <property type="entry name" value="DNA-directed RNA polymerase, insert domain"/>
    <property type="match status" value="1"/>
</dbReference>
<keyword evidence="9" id="KW-1185">Reference proteome</keyword>
<dbReference type="SUPFAM" id="SSF55257">
    <property type="entry name" value="RBP11-like subunits of RNA polymerase"/>
    <property type="match status" value="1"/>
</dbReference>
<dbReference type="Pfam" id="PF01000">
    <property type="entry name" value="RNA_pol_A_bac"/>
    <property type="match status" value="1"/>
</dbReference>
<evidence type="ECO:0000256" key="2">
    <source>
        <dbReference type="ARBA" id="ARBA00022083"/>
    </source>
</evidence>
<dbReference type="PANTHER" id="PTHR11800">
    <property type="entry name" value="DNA-DIRECTED RNA POLYMERASE"/>
    <property type="match status" value="1"/>
</dbReference>
<dbReference type="HAMAP" id="MF_00320">
    <property type="entry name" value="RNApol_arch_Rpo3"/>
    <property type="match status" value="1"/>
</dbReference>
<dbReference type="InterPro" id="IPR001514">
    <property type="entry name" value="DNA-dir_RNA_pol_30-40kDasu_CS"/>
</dbReference>
<evidence type="ECO:0000256" key="3">
    <source>
        <dbReference type="ARBA" id="ARBA00022478"/>
    </source>
</evidence>
<dbReference type="Pfam" id="PF01193">
    <property type="entry name" value="RNA_pol_L"/>
    <property type="match status" value="1"/>
</dbReference>
<dbReference type="Proteomes" id="UP001201980">
    <property type="component" value="Unassembled WGS sequence"/>
</dbReference>
<evidence type="ECO:0000256" key="5">
    <source>
        <dbReference type="ARBA" id="ARBA00023242"/>
    </source>
</evidence>
<reference evidence="8" key="1">
    <citation type="submission" date="2022-07" db="EMBL/GenBank/DDBJ databases">
        <title>Draft genome sequence of Zalerion maritima ATCC 34329, a (micro)plastics degrading marine fungus.</title>
        <authorList>
            <person name="Paco A."/>
            <person name="Goncalves M.F.M."/>
            <person name="Rocha-Santos T.A.P."/>
            <person name="Alves A."/>
        </authorList>
    </citation>
    <scope>NUCLEOTIDE SEQUENCE</scope>
    <source>
        <strain evidence="8">ATCC 34329</strain>
    </source>
</reference>
<dbReference type="GO" id="GO:0006351">
    <property type="term" value="P:DNA-templated transcription"/>
    <property type="evidence" value="ECO:0007669"/>
    <property type="project" value="InterPro"/>
</dbReference>
<protein>
    <recommendedName>
        <fullName evidence="2">DNA-directed RNA polymerases I and III subunit RPAC1</fullName>
    </recommendedName>
</protein>
<evidence type="ECO:0000256" key="4">
    <source>
        <dbReference type="ARBA" id="ARBA00023163"/>
    </source>
</evidence>
<dbReference type="InterPro" id="IPR011262">
    <property type="entry name" value="DNA-dir_RNA_pol_insert"/>
</dbReference>
<organism evidence="8 9">
    <name type="scientific">Zalerion maritima</name>
    <dbReference type="NCBI Taxonomy" id="339359"/>
    <lineage>
        <taxon>Eukaryota</taxon>
        <taxon>Fungi</taxon>
        <taxon>Dikarya</taxon>
        <taxon>Ascomycota</taxon>
        <taxon>Pezizomycotina</taxon>
        <taxon>Sordariomycetes</taxon>
        <taxon>Lulworthiomycetidae</taxon>
        <taxon>Lulworthiales</taxon>
        <taxon>Lulworthiaceae</taxon>
        <taxon>Zalerion</taxon>
    </lineage>
</organism>
<dbReference type="InterPro" id="IPR036643">
    <property type="entry name" value="RNApol_insert_sf"/>
</dbReference>
<keyword evidence="5" id="KW-0539">Nucleus</keyword>
<keyword evidence="3" id="KW-0240">DNA-directed RNA polymerase</keyword>
<dbReference type="GO" id="GO:0055029">
    <property type="term" value="C:nuclear DNA-directed RNA polymerase complex"/>
    <property type="evidence" value="ECO:0007669"/>
    <property type="project" value="UniProtKB-ARBA"/>
</dbReference>
<evidence type="ECO:0000259" key="7">
    <source>
        <dbReference type="SMART" id="SM00662"/>
    </source>
</evidence>
<dbReference type="Gene3D" id="3.30.1360.10">
    <property type="entry name" value="RNA polymerase, RBP11-like subunit"/>
    <property type="match status" value="1"/>
</dbReference>
<dbReference type="InterPro" id="IPR033901">
    <property type="entry name" value="RNAPI/III_AC40"/>
</dbReference>
<dbReference type="PROSITE" id="PS00446">
    <property type="entry name" value="RNA_POL_D_30KD"/>
    <property type="match status" value="1"/>
</dbReference>
<sequence>MAREINWKQPSEEELQKRLSFQSGGAELDSSLLLQYSPRNKKLTLLSSQTVSVNSETVTNITNTLYPYHWPGENHAWDINAFRDGLDVQFHHNAPLECSFSLLGVDASIANAIRRILIAEIPTLAIEHVLVEDNSSVVVDEVLSHRLGLIPFKGGKRGLQDFLKWWKPGKPDALGYTDPFSTTFDYNTVKLVLNIECTHNDDADPNETDPRKKYNHAHVYAKDLEFVPLGRQSLFFSGEDAIAPFNPDILIAKMRPGQRIDLECHMHKGIGADHAKFSPVATASYRLLPKIDITAPIVGADAEKFARCFPPGVIGFEKVPKALAKRKHVAGRVSREGMPVESQAYKKEGEKMAVVKNPMKDTVSRECLRHEEFKEKVKLGRQMDHFIFSVESTGQWDADELVLEALKTLKQKAIKMQEQVQNMITG</sequence>
<dbReference type="CDD" id="cd07032">
    <property type="entry name" value="RNAP_I_II_AC40"/>
    <property type="match status" value="1"/>
</dbReference>
<comment type="caution">
    <text evidence="8">The sequence shown here is derived from an EMBL/GenBank/DDBJ whole genome shotgun (WGS) entry which is preliminary data.</text>
</comment>
<dbReference type="SMART" id="SM00662">
    <property type="entry name" value="RPOLD"/>
    <property type="match status" value="1"/>
</dbReference>
<comment type="similarity">
    <text evidence="6">Belongs to the archaeal Rpo3/eukaryotic RPB3 RNA polymerase subunit family.</text>
</comment>
<name>A0AAD5WVL1_9PEZI</name>
<dbReference type="GO" id="GO:0046983">
    <property type="term" value="F:protein dimerization activity"/>
    <property type="evidence" value="ECO:0007669"/>
    <property type="project" value="InterPro"/>
</dbReference>
<proteinExistence type="inferred from homology"/>